<dbReference type="SMART" id="SM00079">
    <property type="entry name" value="PBPe"/>
    <property type="match status" value="1"/>
</dbReference>
<dbReference type="PANTHER" id="PTHR35936:SF17">
    <property type="entry name" value="ARGININE-BINDING EXTRACELLULAR PROTEIN ARTP"/>
    <property type="match status" value="1"/>
</dbReference>
<evidence type="ECO:0000256" key="5">
    <source>
        <dbReference type="SAM" id="Phobius"/>
    </source>
</evidence>
<evidence type="ECO:0000313" key="8">
    <source>
        <dbReference type="EMBL" id="EEX76568.1"/>
    </source>
</evidence>
<dbReference type="CDD" id="cd13624">
    <property type="entry name" value="PBP2_Arg_Lys_His"/>
    <property type="match status" value="1"/>
</dbReference>
<evidence type="ECO:0000313" key="9">
    <source>
        <dbReference type="Proteomes" id="UP000003505"/>
    </source>
</evidence>
<dbReference type="eggNOG" id="COG0834">
    <property type="taxonomic scope" value="Bacteria"/>
</dbReference>
<keyword evidence="5" id="KW-0812">Transmembrane</keyword>
<dbReference type="GO" id="GO:0016020">
    <property type="term" value="C:membrane"/>
    <property type="evidence" value="ECO:0007669"/>
    <property type="project" value="InterPro"/>
</dbReference>
<evidence type="ECO:0000256" key="1">
    <source>
        <dbReference type="ARBA" id="ARBA00004196"/>
    </source>
</evidence>
<reference evidence="8 9" key="1">
    <citation type="submission" date="2009-09" db="EMBL/GenBank/DDBJ databases">
        <authorList>
            <person name="Weinstock G."/>
            <person name="Sodergren E."/>
            <person name="Clifton S."/>
            <person name="Fulton L."/>
            <person name="Fulton B."/>
            <person name="Courtney L."/>
            <person name="Fronick C."/>
            <person name="Harrison M."/>
            <person name="Strong C."/>
            <person name="Farmer C."/>
            <person name="Delahaunty K."/>
            <person name="Markovic C."/>
            <person name="Hall O."/>
            <person name="Minx P."/>
            <person name="Tomlinson C."/>
            <person name="Mitreva M."/>
            <person name="Nelson J."/>
            <person name="Hou S."/>
            <person name="Wollam A."/>
            <person name="Pepin K.H."/>
            <person name="Johnson M."/>
            <person name="Bhonagiri V."/>
            <person name="Nash W.E."/>
            <person name="Warren W."/>
            <person name="Chinwalla A."/>
            <person name="Mardis E.R."/>
            <person name="Wilson R.K."/>
        </authorList>
    </citation>
    <scope>NUCLEOTIDE SEQUENCE [LARGE SCALE GENOMIC DNA]</scope>
    <source>
        <strain evidence="9">ATCC 35185 / DSM 20758 / VPI D19B-28</strain>
    </source>
</reference>
<evidence type="ECO:0000259" key="6">
    <source>
        <dbReference type="SMART" id="SM00062"/>
    </source>
</evidence>
<comment type="subcellular location">
    <subcellularLocation>
        <location evidence="1">Cell envelope</location>
    </subcellularLocation>
</comment>
<dbReference type="InterPro" id="IPR001320">
    <property type="entry name" value="Iontro_rcpt_C"/>
</dbReference>
<dbReference type="Proteomes" id="UP000003505">
    <property type="component" value="Unassembled WGS sequence"/>
</dbReference>
<dbReference type="GO" id="GO:0030313">
    <property type="term" value="C:cell envelope"/>
    <property type="evidence" value="ECO:0007669"/>
    <property type="project" value="UniProtKB-SubCell"/>
</dbReference>
<keyword evidence="5" id="KW-0472">Membrane</keyword>
<evidence type="ECO:0000256" key="2">
    <source>
        <dbReference type="ARBA" id="ARBA00010333"/>
    </source>
</evidence>
<evidence type="ECO:0000259" key="7">
    <source>
        <dbReference type="SMART" id="SM00079"/>
    </source>
</evidence>
<dbReference type="STRING" id="546271.Selsp_0575"/>
<keyword evidence="3" id="KW-0732">Signal</keyword>
<organism evidence="8 9">
    <name type="scientific">Selenomonas sputigena (strain ATCC 35185 / DSM 20758 / CCUG 44933 / VPI D19B-28)</name>
    <dbReference type="NCBI Taxonomy" id="546271"/>
    <lineage>
        <taxon>Bacteria</taxon>
        <taxon>Bacillati</taxon>
        <taxon>Bacillota</taxon>
        <taxon>Negativicutes</taxon>
        <taxon>Selenomonadales</taxon>
        <taxon>Selenomonadaceae</taxon>
        <taxon>Selenomonas</taxon>
    </lineage>
</organism>
<sequence length="285" mass="30987">MREGSGHPELLYVAFIECLFLGGDSFMKMKKMLLGAVGLLAAASFAVAGCGGSGDSGSASKTLRVGTNADFAPFEFQGENGKEYEGFDMDLARAVAEEMGMTADIQNINFDGLIPALVSKNIDIAISGMTINDERKKNVLFSEPYYQSGLTIVVKKDNTDINGFKDLAGKTVAVQIGTTSAKEVKKNPDIQVKELNSSADTFLELKAGGVQAVVNDRPVNDYYIAKSGEKDVRVVNELLTSEDYGIAMAKDNQELQKKVDEALKKLKENGKYDEIYKKWFGQKAE</sequence>
<dbReference type="InterPro" id="IPR018313">
    <property type="entry name" value="SBP_3_CS"/>
</dbReference>
<dbReference type="AlphaFoldDB" id="C9LX91"/>
<dbReference type="EMBL" id="ACKP02000048">
    <property type="protein sequence ID" value="EEX76568.1"/>
    <property type="molecule type" value="Genomic_DNA"/>
</dbReference>
<name>C9LX91_SELS3</name>
<dbReference type="SUPFAM" id="SSF53850">
    <property type="entry name" value="Periplasmic binding protein-like II"/>
    <property type="match status" value="1"/>
</dbReference>
<proteinExistence type="inferred from homology"/>
<evidence type="ECO:0000256" key="3">
    <source>
        <dbReference type="ARBA" id="ARBA00022729"/>
    </source>
</evidence>
<dbReference type="PROSITE" id="PS01039">
    <property type="entry name" value="SBP_BACTERIAL_3"/>
    <property type="match status" value="1"/>
</dbReference>
<gene>
    <name evidence="8" type="ORF">SELSPUOL_02094</name>
</gene>
<dbReference type="PANTHER" id="PTHR35936">
    <property type="entry name" value="MEMBRANE-BOUND LYTIC MUREIN TRANSGLYCOSYLASE F"/>
    <property type="match status" value="1"/>
</dbReference>
<dbReference type="Pfam" id="PF00497">
    <property type="entry name" value="SBP_bac_3"/>
    <property type="match status" value="1"/>
</dbReference>
<evidence type="ECO:0000256" key="4">
    <source>
        <dbReference type="RuleBase" id="RU003744"/>
    </source>
</evidence>
<protein>
    <submittedName>
        <fullName evidence="8">ABC transporter, substrate-binding protein, family 3</fullName>
    </submittedName>
</protein>
<dbReference type="Gene3D" id="3.40.190.10">
    <property type="entry name" value="Periplasmic binding protein-like II"/>
    <property type="match status" value="2"/>
</dbReference>
<keyword evidence="5" id="KW-1133">Transmembrane helix</keyword>
<comment type="similarity">
    <text evidence="2 4">Belongs to the bacterial solute-binding protein 3 family.</text>
</comment>
<dbReference type="SMART" id="SM00062">
    <property type="entry name" value="PBPb"/>
    <property type="match status" value="1"/>
</dbReference>
<dbReference type="GO" id="GO:0015276">
    <property type="term" value="F:ligand-gated monoatomic ion channel activity"/>
    <property type="evidence" value="ECO:0007669"/>
    <property type="project" value="InterPro"/>
</dbReference>
<accession>C9LX91</accession>
<comment type="caution">
    <text evidence="8">The sequence shown here is derived from an EMBL/GenBank/DDBJ whole genome shotgun (WGS) entry which is preliminary data.</text>
</comment>
<dbReference type="InterPro" id="IPR001638">
    <property type="entry name" value="Solute-binding_3/MltF_N"/>
</dbReference>
<feature type="domain" description="Ionotropic glutamate receptor C-terminal" evidence="7">
    <location>
        <begin position="62"/>
        <end position="282"/>
    </location>
</feature>
<feature type="domain" description="Solute-binding protein family 3/N-terminal" evidence="6">
    <location>
        <begin position="62"/>
        <end position="283"/>
    </location>
</feature>
<feature type="transmembrane region" description="Helical" evidence="5">
    <location>
        <begin position="33"/>
        <end position="54"/>
    </location>
</feature>